<name>A0ABV2B6X3_9LACO</name>
<evidence type="ECO:0000313" key="2">
    <source>
        <dbReference type="Proteomes" id="UP001434419"/>
    </source>
</evidence>
<dbReference type="RefSeq" id="WP_005719185.1">
    <property type="nucleotide sequence ID" value="NZ_CP033426.1"/>
</dbReference>
<reference evidence="1" key="1">
    <citation type="submission" date="2024-06" db="EMBL/GenBank/DDBJ databases">
        <title>Vaginal Lactobacillus fatty acid response mechanisms reveal a metabolite-targeted strategy for bacterial vaginosis treatment.</title>
        <authorList>
            <person name="Zhu M."/>
            <person name="Blainey P.C."/>
            <person name="Bloom S.M."/>
            <person name="Kwon D.S."/>
        </authorList>
    </citation>
    <scope>NUCLEOTIDE SEQUENCE</scope>
    <source>
        <strain evidence="1">194_F1_1</strain>
    </source>
</reference>
<protein>
    <submittedName>
        <fullName evidence="1">Uncharacterized protein</fullName>
    </submittedName>
</protein>
<accession>A0ABV2B6X3</accession>
<sequence>MSNETFNNLLKNSNALFDRDNKIWSKESLLTKIQKSVLPEIR</sequence>
<proteinExistence type="predicted"/>
<gene>
    <name evidence="1" type="ORF">ABVC42_03575</name>
</gene>
<comment type="caution">
    <text evidence="1">The sequence shown here is derived from an EMBL/GenBank/DDBJ whole genome shotgun (WGS) entry which is preliminary data.</text>
</comment>
<keyword evidence="2" id="KW-1185">Reference proteome</keyword>
<evidence type="ECO:0000313" key="1">
    <source>
        <dbReference type="EMBL" id="MES5149008.1"/>
    </source>
</evidence>
<dbReference type="EMBL" id="JBETVU010000012">
    <property type="protein sequence ID" value="MES5149008.1"/>
    <property type="molecule type" value="Genomic_DNA"/>
</dbReference>
<organism evidence="1 2">
    <name type="scientific">Lactobacillus crispatus</name>
    <dbReference type="NCBI Taxonomy" id="47770"/>
    <lineage>
        <taxon>Bacteria</taxon>
        <taxon>Bacillati</taxon>
        <taxon>Bacillota</taxon>
        <taxon>Bacilli</taxon>
        <taxon>Lactobacillales</taxon>
        <taxon>Lactobacillaceae</taxon>
        <taxon>Lactobacillus</taxon>
    </lineage>
</organism>
<dbReference type="Proteomes" id="UP001434419">
    <property type="component" value="Unassembled WGS sequence"/>
</dbReference>